<gene>
    <name evidence="2" type="ORF">MA04_02023</name>
</gene>
<dbReference type="Pfam" id="PF08811">
    <property type="entry name" value="DUF1800"/>
    <property type="match status" value="1"/>
</dbReference>
<proteinExistence type="predicted"/>
<evidence type="ECO:0008006" key="4">
    <source>
        <dbReference type="Google" id="ProtNLM"/>
    </source>
</evidence>
<sequence length="463" mass="52037">MIAVNRFGLGARPGELEEVARDPREWVLAQLEKPASAGKALGGLPDSRTYQKRFIEWRQRYVQARKAAEKNDGKIDEPGFGQTFRQELLDEVNLRAAWQCETPSPVMERLVMFWSNHFTVSAEKQMLRLLAGSMEREVIRPGMSGDFASMLLAVEQHPAMLLYLDNIQSIGPDSPAGRRQNQMAEKKGKPKRGLNENLGREILELHTLGVDGGYQQQDVEELARGITGWRPWFASRKAPKLGEHGSVFVNSLHQPGERVLLGRNFEQKGAVQGRSMLRHLASRPETAGFVAHKLARHFVADEPPKALVKKLATTYQSHQGKLLPVYRALFTSEEAWQPGAPKFRRPDEYLIAVHRALNHQPDVKRGRWRAEMKLLGQLPFQPGAPAGWGDRASDWIGADGLWKRVWMALRYGRYLDKDIDPMELALASIGPALSEETSLAISTAANHRQGAALVLASPEFQWR</sequence>
<protein>
    <recommendedName>
        <fullName evidence="4">DUF1800 domain-containing protein</fullName>
    </recommendedName>
</protein>
<accession>A0ABT2QYX5</accession>
<dbReference type="InterPro" id="IPR014917">
    <property type="entry name" value="DUF1800"/>
</dbReference>
<name>A0ABT2QYX5_9GAMM</name>
<comment type="caution">
    <text evidence="2">The sequence shown here is derived from an EMBL/GenBank/DDBJ whole genome shotgun (WGS) entry which is preliminary data.</text>
</comment>
<dbReference type="EMBL" id="ARXS01000010">
    <property type="protein sequence ID" value="MCU5782723.1"/>
    <property type="molecule type" value="Genomic_DNA"/>
</dbReference>
<reference evidence="2" key="1">
    <citation type="submission" date="2012-09" db="EMBL/GenBank/DDBJ databases">
        <title>Genome Sequence of alkane-degrading Bacterium Alcanivorax balearicus MACL04.</title>
        <authorList>
            <person name="Lai Q."/>
            <person name="Shao Z."/>
        </authorList>
    </citation>
    <scope>NUCLEOTIDE SEQUENCE</scope>
    <source>
        <strain evidence="2">MACL04</strain>
    </source>
</reference>
<feature type="region of interest" description="Disordered" evidence="1">
    <location>
        <begin position="172"/>
        <end position="194"/>
    </location>
</feature>
<dbReference type="Proteomes" id="UP001064106">
    <property type="component" value="Unassembled WGS sequence"/>
</dbReference>
<evidence type="ECO:0000256" key="1">
    <source>
        <dbReference type="SAM" id="MobiDB-lite"/>
    </source>
</evidence>
<keyword evidence="3" id="KW-1185">Reference proteome</keyword>
<evidence type="ECO:0000313" key="3">
    <source>
        <dbReference type="Proteomes" id="UP001064106"/>
    </source>
</evidence>
<organism evidence="2 3">
    <name type="scientific">Alloalcanivorax balearicus MACL04</name>
    <dbReference type="NCBI Taxonomy" id="1177182"/>
    <lineage>
        <taxon>Bacteria</taxon>
        <taxon>Pseudomonadati</taxon>
        <taxon>Pseudomonadota</taxon>
        <taxon>Gammaproteobacteria</taxon>
        <taxon>Oceanospirillales</taxon>
        <taxon>Alcanivoracaceae</taxon>
        <taxon>Alloalcanivorax</taxon>
    </lineage>
</organism>
<evidence type="ECO:0000313" key="2">
    <source>
        <dbReference type="EMBL" id="MCU5782723.1"/>
    </source>
</evidence>